<keyword evidence="1" id="KW-0812">Transmembrane</keyword>
<name>A0A6I3T3L6_9BURK</name>
<reference evidence="2" key="4">
    <citation type="submission" date="2024-05" db="EMBL/GenBank/DDBJ databases">
        <authorList>
            <person name="Sun Q."/>
            <person name="Zhou Y."/>
        </authorList>
    </citation>
    <scope>NUCLEOTIDE SEQUENCE</scope>
    <source>
        <strain evidence="2">CGMCC 1.15931</strain>
    </source>
</reference>
<sequence length="153" mass="16951">MGYHVTILRTREGIERPFTTAEVTSALARMNSPYVLVPDARADARLIDPAQGDESELIFLQVGELWASNPSPGLLATMIELAGQLDARVRGDEFETYRTVDETYTHPDDVPEIRRQHLLRESATRRRTVNALIPIGAGALLGCLVLLMKKHGS</sequence>
<gene>
    <name evidence="2" type="ORF">GCM10011572_45980</name>
    <name evidence="3" type="ORF">GM672_25110</name>
</gene>
<evidence type="ECO:0000313" key="5">
    <source>
        <dbReference type="Proteomes" id="UP000622638"/>
    </source>
</evidence>
<dbReference type="OrthoDB" id="8758871at2"/>
<dbReference type="Proteomes" id="UP000430634">
    <property type="component" value="Unassembled WGS sequence"/>
</dbReference>
<protein>
    <submittedName>
        <fullName evidence="3">Uncharacterized protein</fullName>
    </submittedName>
</protein>
<dbReference type="EMBL" id="WNKZ01000122">
    <property type="protein sequence ID" value="MTV56009.1"/>
    <property type="molecule type" value="Genomic_DNA"/>
</dbReference>
<proteinExistence type="predicted"/>
<reference evidence="5" key="2">
    <citation type="journal article" date="2019" name="Int. J. Syst. Evol. Microbiol.">
        <title>The Global Catalogue of Microorganisms (GCM) 10K type strain sequencing project: providing services to taxonomists for standard genome sequencing and annotation.</title>
        <authorList>
            <consortium name="The Broad Institute Genomics Platform"/>
            <consortium name="The Broad Institute Genome Sequencing Center for Infectious Disease"/>
            <person name="Wu L."/>
            <person name="Ma J."/>
        </authorList>
    </citation>
    <scope>NUCLEOTIDE SEQUENCE [LARGE SCALE GENOMIC DNA]</scope>
    <source>
        <strain evidence="5">CGMCC 1.15931</strain>
    </source>
</reference>
<dbReference type="AlphaFoldDB" id="A0A6I3T3L6"/>
<evidence type="ECO:0000313" key="3">
    <source>
        <dbReference type="EMBL" id="MTV56009.1"/>
    </source>
</evidence>
<evidence type="ECO:0000256" key="1">
    <source>
        <dbReference type="SAM" id="Phobius"/>
    </source>
</evidence>
<evidence type="ECO:0000313" key="2">
    <source>
        <dbReference type="EMBL" id="GGC19345.1"/>
    </source>
</evidence>
<evidence type="ECO:0000313" key="4">
    <source>
        <dbReference type="Proteomes" id="UP000430634"/>
    </source>
</evidence>
<reference evidence="2" key="1">
    <citation type="journal article" date="2014" name="Int. J. Syst. Evol. Microbiol.">
        <title>Complete genome of a new Firmicutes species belonging to the dominant human colonic microbiota ('Ruminococcus bicirculans') reveals two chromosomes and a selective capacity to utilize plant glucans.</title>
        <authorList>
            <consortium name="NISC Comparative Sequencing Program"/>
            <person name="Wegmann U."/>
            <person name="Louis P."/>
            <person name="Goesmann A."/>
            <person name="Henrissat B."/>
            <person name="Duncan S.H."/>
            <person name="Flint H.J."/>
        </authorList>
    </citation>
    <scope>NUCLEOTIDE SEQUENCE</scope>
    <source>
        <strain evidence="2">CGMCC 1.15931</strain>
    </source>
</reference>
<organism evidence="3 4">
    <name type="scientific">Pseudoduganella buxea</name>
    <dbReference type="NCBI Taxonomy" id="1949069"/>
    <lineage>
        <taxon>Bacteria</taxon>
        <taxon>Pseudomonadati</taxon>
        <taxon>Pseudomonadota</taxon>
        <taxon>Betaproteobacteria</taxon>
        <taxon>Burkholderiales</taxon>
        <taxon>Oxalobacteraceae</taxon>
        <taxon>Telluria group</taxon>
        <taxon>Pseudoduganella</taxon>
    </lineage>
</organism>
<reference evidence="3 4" key="3">
    <citation type="submission" date="2019-11" db="EMBL/GenBank/DDBJ databases">
        <title>Type strains purchased from KCTC, JCM and DSMZ.</title>
        <authorList>
            <person name="Lu H."/>
        </authorList>
    </citation>
    <scope>NUCLEOTIDE SEQUENCE [LARGE SCALE GENOMIC DNA]</scope>
    <source>
        <strain evidence="3 4">KCTC 52429</strain>
    </source>
</reference>
<feature type="transmembrane region" description="Helical" evidence="1">
    <location>
        <begin position="129"/>
        <end position="148"/>
    </location>
</feature>
<keyword evidence="1" id="KW-1133">Transmembrane helix</keyword>
<accession>A0A6I3T3L6</accession>
<dbReference type="EMBL" id="BMKG01000026">
    <property type="protein sequence ID" value="GGC19345.1"/>
    <property type="molecule type" value="Genomic_DNA"/>
</dbReference>
<dbReference type="Proteomes" id="UP000622638">
    <property type="component" value="Unassembled WGS sequence"/>
</dbReference>
<comment type="caution">
    <text evidence="3">The sequence shown here is derived from an EMBL/GenBank/DDBJ whole genome shotgun (WGS) entry which is preliminary data.</text>
</comment>
<keyword evidence="1" id="KW-0472">Membrane</keyword>
<dbReference type="RefSeq" id="WP_155473258.1">
    <property type="nucleotide sequence ID" value="NZ_BMKG01000026.1"/>
</dbReference>
<keyword evidence="5" id="KW-1185">Reference proteome</keyword>